<keyword evidence="4" id="KW-1185">Reference proteome</keyword>
<protein>
    <submittedName>
        <fullName evidence="3">Uncharacterized protein</fullName>
    </submittedName>
</protein>
<keyword evidence="2" id="KW-0472">Membrane</keyword>
<keyword evidence="2" id="KW-0812">Transmembrane</keyword>
<dbReference type="Proteomes" id="UP000652761">
    <property type="component" value="Unassembled WGS sequence"/>
</dbReference>
<keyword evidence="2" id="KW-1133">Transmembrane helix</keyword>
<dbReference type="EMBL" id="NMUH01001642">
    <property type="protein sequence ID" value="MQL94177.1"/>
    <property type="molecule type" value="Genomic_DNA"/>
</dbReference>
<evidence type="ECO:0000256" key="1">
    <source>
        <dbReference type="SAM" id="MobiDB-lite"/>
    </source>
</evidence>
<evidence type="ECO:0000313" key="3">
    <source>
        <dbReference type="EMBL" id="MQL94177.1"/>
    </source>
</evidence>
<feature type="transmembrane region" description="Helical" evidence="2">
    <location>
        <begin position="20"/>
        <end position="49"/>
    </location>
</feature>
<gene>
    <name evidence="3" type="ORF">Taro_026829</name>
</gene>
<proteinExistence type="predicted"/>
<feature type="region of interest" description="Disordered" evidence="1">
    <location>
        <begin position="77"/>
        <end position="108"/>
    </location>
</feature>
<organism evidence="3 4">
    <name type="scientific">Colocasia esculenta</name>
    <name type="common">Wild taro</name>
    <name type="synonym">Arum esculentum</name>
    <dbReference type="NCBI Taxonomy" id="4460"/>
    <lineage>
        <taxon>Eukaryota</taxon>
        <taxon>Viridiplantae</taxon>
        <taxon>Streptophyta</taxon>
        <taxon>Embryophyta</taxon>
        <taxon>Tracheophyta</taxon>
        <taxon>Spermatophyta</taxon>
        <taxon>Magnoliopsida</taxon>
        <taxon>Liliopsida</taxon>
        <taxon>Araceae</taxon>
        <taxon>Aroideae</taxon>
        <taxon>Colocasieae</taxon>
        <taxon>Colocasia</taxon>
    </lineage>
</organism>
<feature type="non-terminal residue" evidence="3">
    <location>
        <position position="310"/>
    </location>
</feature>
<comment type="caution">
    <text evidence="3">The sequence shown here is derived from an EMBL/GenBank/DDBJ whole genome shotgun (WGS) entry which is preliminary data.</text>
</comment>
<dbReference type="AlphaFoldDB" id="A0A843VIA4"/>
<accession>A0A843VIA4</accession>
<evidence type="ECO:0000256" key="2">
    <source>
        <dbReference type="SAM" id="Phobius"/>
    </source>
</evidence>
<reference evidence="3" key="1">
    <citation type="submission" date="2017-07" db="EMBL/GenBank/DDBJ databases">
        <title>Taro Niue Genome Assembly and Annotation.</title>
        <authorList>
            <person name="Atibalentja N."/>
            <person name="Keating K."/>
            <person name="Fields C.J."/>
        </authorList>
    </citation>
    <scope>NUCLEOTIDE SEQUENCE</scope>
    <source>
        <strain evidence="3">Niue_2</strain>
        <tissue evidence="3">Leaf</tissue>
    </source>
</reference>
<evidence type="ECO:0000313" key="4">
    <source>
        <dbReference type="Proteomes" id="UP000652761"/>
    </source>
</evidence>
<name>A0A843VIA4_COLES</name>
<sequence>LLLLPTAIPITPLLLLLPTAIPVTSLLLLLSTAIPVTPLMLLLSTAILVTSAPRRPSSSFFRSIRAFSWRSDMAISGDSGEGPSAPLHPDAIAGTLSSGGPLPPPVPSGDLRGPAAPFVFLSNKPLDASPEPPVNVKSSLSSRVVSTVEEFVKEAVALNLEEMPIEEGLDDGFGIYEIVAEEDPLDENDGEIEDAAEAYASEELFSFCRRYPPYSGPKAARETYADLKQLSAIPGHIYTRPELQILLGQRRFSKMPWLVPMLELLPPTSIGHLKEWGLSTVFMLARNYYKLVHVWESVTAMVELWHPQTN</sequence>